<proteinExistence type="predicted"/>
<reference evidence="1 2" key="1">
    <citation type="journal article" date="2020" name="Nat. Commun.">
        <title>Genome of Tripterygium wilfordii and identification of cytochrome P450 involved in triptolide biosynthesis.</title>
        <authorList>
            <person name="Tu L."/>
            <person name="Su P."/>
            <person name="Zhang Z."/>
            <person name="Gao L."/>
            <person name="Wang J."/>
            <person name="Hu T."/>
            <person name="Zhou J."/>
            <person name="Zhang Y."/>
            <person name="Zhao Y."/>
            <person name="Liu Y."/>
            <person name="Song Y."/>
            <person name="Tong Y."/>
            <person name="Lu Y."/>
            <person name="Yang J."/>
            <person name="Xu C."/>
            <person name="Jia M."/>
            <person name="Peters R.J."/>
            <person name="Huang L."/>
            <person name="Gao W."/>
        </authorList>
    </citation>
    <scope>NUCLEOTIDE SEQUENCE [LARGE SCALE GENOMIC DNA]</scope>
    <source>
        <strain evidence="2">cv. XIE 37</strain>
        <tissue evidence="1">Leaf</tissue>
    </source>
</reference>
<evidence type="ECO:0000313" key="1">
    <source>
        <dbReference type="EMBL" id="KAF5734388.1"/>
    </source>
</evidence>
<protein>
    <submittedName>
        <fullName evidence="1">Uncharacterized protein</fullName>
    </submittedName>
</protein>
<sequence length="174" mass="19223">MEACSSYVAMVLVQIAYKCKRSSVLVQIAYKCKRSSEGVGYSHLQSGSLIFTFWFCTYPDQLHSMECVANSAGCGLQSLSGSFIIEHLDLLLCIIAIFFPCLDFWKKSFLMEAGVECAAPDHHILRECSIVASVVLLDDVFPVVVCFLLNFTSSVSGSSDLILSILSPNMVYQY</sequence>
<keyword evidence="2" id="KW-1185">Reference proteome</keyword>
<gene>
    <name evidence="1" type="ORF">HS088_TW16G00837</name>
</gene>
<organism evidence="1 2">
    <name type="scientific">Tripterygium wilfordii</name>
    <name type="common">Thunder God vine</name>
    <dbReference type="NCBI Taxonomy" id="458696"/>
    <lineage>
        <taxon>Eukaryota</taxon>
        <taxon>Viridiplantae</taxon>
        <taxon>Streptophyta</taxon>
        <taxon>Embryophyta</taxon>
        <taxon>Tracheophyta</taxon>
        <taxon>Spermatophyta</taxon>
        <taxon>Magnoliopsida</taxon>
        <taxon>eudicotyledons</taxon>
        <taxon>Gunneridae</taxon>
        <taxon>Pentapetalae</taxon>
        <taxon>rosids</taxon>
        <taxon>fabids</taxon>
        <taxon>Celastrales</taxon>
        <taxon>Celastraceae</taxon>
        <taxon>Tripterygium</taxon>
    </lineage>
</organism>
<accession>A0A7J7CK10</accession>
<dbReference type="EMBL" id="JAAARO010000016">
    <property type="protein sequence ID" value="KAF5734388.1"/>
    <property type="molecule type" value="Genomic_DNA"/>
</dbReference>
<dbReference type="InParanoid" id="A0A7J7CK10"/>
<dbReference type="Proteomes" id="UP000593562">
    <property type="component" value="Unassembled WGS sequence"/>
</dbReference>
<comment type="caution">
    <text evidence="1">The sequence shown here is derived from an EMBL/GenBank/DDBJ whole genome shotgun (WGS) entry which is preliminary data.</text>
</comment>
<dbReference type="AlphaFoldDB" id="A0A7J7CK10"/>
<name>A0A7J7CK10_TRIWF</name>
<evidence type="ECO:0000313" key="2">
    <source>
        <dbReference type="Proteomes" id="UP000593562"/>
    </source>
</evidence>